<protein>
    <submittedName>
        <fullName evidence="1">Type IV fimbrial biogenesis protein PilM</fullName>
    </submittedName>
</protein>
<dbReference type="NCBIfam" id="TIGR01175">
    <property type="entry name" value="pilM"/>
    <property type="match status" value="1"/>
</dbReference>
<reference evidence="1 2" key="1">
    <citation type="journal article" date="2007" name="Nat. Biotechnol.">
        <title>Genome sequence and identification of candidate vaccine antigens from the animal pathogen Dichelobacter nodosus.</title>
        <authorList>
            <person name="Myers G.S."/>
            <person name="Parker D."/>
            <person name="Al-Hasani K."/>
            <person name="Kennan R.M."/>
            <person name="Seemann T."/>
            <person name="Ren Q."/>
            <person name="Badger J.H."/>
            <person name="Selengut J.D."/>
            <person name="Deboy R.T."/>
            <person name="Tettelin H."/>
            <person name="Boyce J.D."/>
            <person name="McCarl V.P."/>
            <person name="Han X."/>
            <person name="Nelson W.C."/>
            <person name="Madupu R."/>
            <person name="Mohamoud Y."/>
            <person name="Holley T."/>
            <person name="Fedorova N."/>
            <person name="Khouri H."/>
            <person name="Bottomley S.P."/>
            <person name="Whittington R.J."/>
            <person name="Adler B."/>
            <person name="Songer J.G."/>
            <person name="Rood J.I."/>
            <person name="Paulsen I.T."/>
        </authorList>
    </citation>
    <scope>NUCLEOTIDE SEQUENCE [LARGE SCALE GENOMIC DNA]</scope>
    <source>
        <strain evidence="1 2">VCS1703A</strain>
    </source>
</reference>
<sequence>MSLVGVDIGQYAIKIAKAKKSGKVFVCDFLISEVIPSDIREKKDKLALKNLLNRIWKEYKLSSYTPVIHVHAGDTIMRQVHVDESLSGNELEGAMELDLAPAIPFGIEQVYFDYAEKPDANGDRLAVAARRDLIDPKTDLFVDPKKPKAKIKPMVDVDVFAYERLVSYLPNSGVASEPCFMIADISYNRCRFAVYRDHKYVFHREQQLGGQKINENFIDVYDIDNEAAEVKKINQNFGEEYNELVLTPFAAELAEQINLAIDFYEASSPDSASVEKIYLTGGGANTHNLLKKLEQNLSISVDLLDLSRFIKLQRGQPDLLRNGLSHALAIGLALETK</sequence>
<dbReference type="SUPFAM" id="SSF53067">
    <property type="entry name" value="Actin-like ATPase domain"/>
    <property type="match status" value="1"/>
</dbReference>
<dbReference type="AlphaFoldDB" id="A5EW40"/>
<dbReference type="CDD" id="cd24049">
    <property type="entry name" value="ASKHA_NBD_PilM"/>
    <property type="match status" value="1"/>
</dbReference>
<dbReference type="InterPro" id="IPR005883">
    <property type="entry name" value="PilM"/>
</dbReference>
<keyword evidence="2" id="KW-1185">Reference proteome</keyword>
<dbReference type="HOGENOM" id="CLU_823178_0_0_6"/>
<dbReference type="InterPro" id="IPR043129">
    <property type="entry name" value="ATPase_NBD"/>
</dbReference>
<dbReference type="RefSeq" id="WP_012030687.1">
    <property type="nucleotide sequence ID" value="NC_009446.1"/>
</dbReference>
<dbReference type="Gene3D" id="3.30.1490.300">
    <property type="match status" value="1"/>
</dbReference>
<dbReference type="Gene3D" id="3.30.420.40">
    <property type="match status" value="2"/>
</dbReference>
<dbReference type="InterPro" id="IPR050696">
    <property type="entry name" value="FtsA/MreB"/>
</dbReference>
<gene>
    <name evidence="1" type="primary">pilM</name>
    <name evidence="1" type="ordered locus">DNO_0344</name>
</gene>
<dbReference type="STRING" id="246195.DNO_0344"/>
<dbReference type="KEGG" id="dno:DNO_0344"/>
<dbReference type="EMBL" id="CP000513">
    <property type="protein sequence ID" value="ABQ13539.1"/>
    <property type="molecule type" value="Genomic_DNA"/>
</dbReference>
<evidence type="ECO:0000313" key="2">
    <source>
        <dbReference type="Proteomes" id="UP000000248"/>
    </source>
</evidence>
<dbReference type="PANTHER" id="PTHR32432:SF3">
    <property type="entry name" value="ETHANOLAMINE UTILIZATION PROTEIN EUTJ"/>
    <property type="match status" value="1"/>
</dbReference>
<name>A5EW40_DICNV</name>
<dbReference type="OrthoDB" id="9773403at2"/>
<proteinExistence type="predicted"/>
<dbReference type="Proteomes" id="UP000000248">
    <property type="component" value="Chromosome"/>
</dbReference>
<dbReference type="Pfam" id="PF11104">
    <property type="entry name" value="PilM_2"/>
    <property type="match status" value="1"/>
</dbReference>
<dbReference type="PANTHER" id="PTHR32432">
    <property type="entry name" value="CELL DIVISION PROTEIN FTSA-RELATED"/>
    <property type="match status" value="1"/>
</dbReference>
<evidence type="ECO:0000313" key="1">
    <source>
        <dbReference type="EMBL" id="ABQ13539.1"/>
    </source>
</evidence>
<accession>A5EW40</accession>
<organism evidence="1 2">
    <name type="scientific">Dichelobacter nodosus (strain VCS1703A)</name>
    <dbReference type="NCBI Taxonomy" id="246195"/>
    <lineage>
        <taxon>Bacteria</taxon>
        <taxon>Pseudomonadati</taxon>
        <taxon>Pseudomonadota</taxon>
        <taxon>Gammaproteobacteria</taxon>
        <taxon>Cardiobacteriales</taxon>
        <taxon>Cardiobacteriaceae</taxon>
        <taxon>Dichelobacter</taxon>
    </lineage>
</organism>
<dbReference type="eggNOG" id="COG4972">
    <property type="taxonomic scope" value="Bacteria"/>
</dbReference>